<organism evidence="12 13">
    <name type="scientific">Cryomyces minteri</name>
    <dbReference type="NCBI Taxonomy" id="331657"/>
    <lineage>
        <taxon>Eukaryota</taxon>
        <taxon>Fungi</taxon>
        <taxon>Dikarya</taxon>
        <taxon>Ascomycota</taxon>
        <taxon>Pezizomycotina</taxon>
        <taxon>Dothideomycetes</taxon>
        <taxon>Dothideomycetes incertae sedis</taxon>
        <taxon>Cryomyces</taxon>
    </lineage>
</organism>
<dbReference type="InterPro" id="IPR002305">
    <property type="entry name" value="aa-tRNA-synth_Ic"/>
</dbReference>
<evidence type="ECO:0000256" key="1">
    <source>
        <dbReference type="ARBA" id="ARBA00005594"/>
    </source>
</evidence>
<evidence type="ECO:0000313" key="12">
    <source>
        <dbReference type="EMBL" id="TKA59494.1"/>
    </source>
</evidence>
<feature type="region of interest" description="Disordered" evidence="11">
    <location>
        <begin position="519"/>
        <end position="565"/>
    </location>
</feature>
<gene>
    <name evidence="12" type="ORF">B0A49_08922</name>
</gene>
<dbReference type="Gene3D" id="1.10.240.10">
    <property type="entry name" value="Tyrosyl-Transfer RNA Synthetase"/>
    <property type="match status" value="1"/>
</dbReference>
<dbReference type="PANTHER" id="PTHR10055:SF1">
    <property type="entry name" value="TRYPTOPHAN--TRNA LIGASE, CYTOPLASMIC"/>
    <property type="match status" value="1"/>
</dbReference>
<dbReference type="InterPro" id="IPR001412">
    <property type="entry name" value="aa-tRNA-synth_I_CS"/>
</dbReference>
<keyword evidence="13" id="KW-1185">Reference proteome</keyword>
<reference evidence="12 13" key="1">
    <citation type="submission" date="2017-03" db="EMBL/GenBank/DDBJ databases">
        <title>Genomes of endolithic fungi from Antarctica.</title>
        <authorList>
            <person name="Coleine C."/>
            <person name="Masonjones S."/>
            <person name="Stajich J.E."/>
        </authorList>
    </citation>
    <scope>NUCLEOTIDE SEQUENCE [LARGE SCALE GENOMIC DNA]</scope>
    <source>
        <strain evidence="12 13">CCFEE 5187</strain>
    </source>
</reference>
<dbReference type="GO" id="GO:0004830">
    <property type="term" value="F:tryptophan-tRNA ligase activity"/>
    <property type="evidence" value="ECO:0007669"/>
    <property type="project" value="UniProtKB-EC"/>
</dbReference>
<comment type="similarity">
    <text evidence="1 10">Belongs to the class-I aminoacyl-tRNA synthetase family.</text>
</comment>
<dbReference type="PROSITE" id="PS00178">
    <property type="entry name" value="AA_TRNA_LIGASE_I"/>
    <property type="match status" value="1"/>
</dbReference>
<dbReference type="AlphaFoldDB" id="A0A4U0WA37"/>
<keyword evidence="4 10" id="KW-0436">Ligase</keyword>
<evidence type="ECO:0000256" key="3">
    <source>
        <dbReference type="ARBA" id="ARBA00013782"/>
    </source>
</evidence>
<dbReference type="GO" id="GO:0006436">
    <property type="term" value="P:tryptophanyl-tRNA aminoacylation"/>
    <property type="evidence" value="ECO:0007669"/>
    <property type="project" value="InterPro"/>
</dbReference>
<accession>A0A4U0WA37</accession>
<dbReference type="InterPro" id="IPR014729">
    <property type="entry name" value="Rossmann-like_a/b/a_fold"/>
</dbReference>
<evidence type="ECO:0000256" key="4">
    <source>
        <dbReference type="ARBA" id="ARBA00022598"/>
    </source>
</evidence>
<dbReference type="EC" id="6.1.1.2" evidence="2"/>
<evidence type="ECO:0000313" key="13">
    <source>
        <dbReference type="Proteomes" id="UP000308768"/>
    </source>
</evidence>
<comment type="caution">
    <text evidence="12">The sequence shown here is derived from an EMBL/GenBank/DDBJ whole genome shotgun (WGS) entry which is preliminary data.</text>
</comment>
<evidence type="ECO:0000256" key="9">
    <source>
        <dbReference type="ARBA" id="ARBA00030268"/>
    </source>
</evidence>
<feature type="compositionally biased region" description="Polar residues" evidence="11">
    <location>
        <begin position="55"/>
        <end position="71"/>
    </location>
</feature>
<dbReference type="FunFam" id="1.10.240.10:FF:000003">
    <property type="entry name" value="Tryptophan--tRNA ligase, cytoplasmic"/>
    <property type="match status" value="1"/>
</dbReference>
<dbReference type="Gene3D" id="3.40.50.620">
    <property type="entry name" value="HUPs"/>
    <property type="match status" value="1"/>
</dbReference>
<keyword evidence="6 10" id="KW-0067">ATP-binding</keyword>
<dbReference type="NCBIfam" id="TIGR00233">
    <property type="entry name" value="trpS"/>
    <property type="match status" value="1"/>
</dbReference>
<protein>
    <recommendedName>
        <fullName evidence="3">Tryptophan--tRNA ligase, cytoplasmic</fullName>
        <ecNumber evidence="2">6.1.1.2</ecNumber>
    </recommendedName>
    <alternativeName>
        <fullName evidence="9">Tryptophanyl-tRNA synthetase</fullName>
    </alternativeName>
</protein>
<dbReference type="PRINTS" id="PR01039">
    <property type="entry name" value="TRNASYNTHTRP"/>
</dbReference>
<evidence type="ECO:0000256" key="11">
    <source>
        <dbReference type="SAM" id="MobiDB-lite"/>
    </source>
</evidence>
<dbReference type="OrthoDB" id="10261385at2759"/>
<dbReference type="STRING" id="331657.A0A4U0WA37"/>
<feature type="region of interest" description="Disordered" evidence="11">
    <location>
        <begin position="55"/>
        <end position="76"/>
    </location>
</feature>
<dbReference type="EMBL" id="NAJN01001981">
    <property type="protein sequence ID" value="TKA59494.1"/>
    <property type="molecule type" value="Genomic_DNA"/>
</dbReference>
<feature type="compositionally biased region" description="Basic and acidic residues" evidence="11">
    <location>
        <begin position="524"/>
        <end position="565"/>
    </location>
</feature>
<name>A0A4U0WA37_9PEZI</name>
<proteinExistence type="inferred from homology"/>
<dbReference type="SUPFAM" id="SSF52374">
    <property type="entry name" value="Nucleotidylyl transferase"/>
    <property type="match status" value="1"/>
</dbReference>
<keyword evidence="5 10" id="KW-0547">Nucleotide-binding</keyword>
<dbReference type="Proteomes" id="UP000308768">
    <property type="component" value="Unassembled WGS sequence"/>
</dbReference>
<evidence type="ECO:0000256" key="5">
    <source>
        <dbReference type="ARBA" id="ARBA00022741"/>
    </source>
</evidence>
<evidence type="ECO:0000256" key="8">
    <source>
        <dbReference type="ARBA" id="ARBA00023146"/>
    </source>
</evidence>
<evidence type="ECO:0000256" key="2">
    <source>
        <dbReference type="ARBA" id="ARBA00013161"/>
    </source>
</evidence>
<evidence type="ECO:0000256" key="10">
    <source>
        <dbReference type="RuleBase" id="RU363036"/>
    </source>
</evidence>
<sequence length="565" mass="63598">MEPGDGVQCGKAPDTSAGSLNFQHPPPTQKDRRDFSQAVEVVRVVLSDMASVEHLSTSSGAPPAVEQTTGAATAAREQHVDPLNVSGAIDEQGNVLAFDYEALRQKFDTALIDESLRQRFERVTGKKLHRLIRRGHFFSHRDLDKILDCYERGDTFFIYTGRGPSSDSMHLGHAIPFLFTKELQDIFDVPVVIMLTDDEKFQFRGAKEGRDLGEFLDYAYSNAKDIIAMGFDLKKTFIYSDVEFFGGHYMQNVTEFETLLTNNQVRGAMGFDGRYVNILSPEPATSIGMNSYPAKQCVAAFASSYPELFGAPDFCRPRPRSKGNFEKRPRKEIAAIPCLIPCAIDQDPYFRLVRDNCHRMKAPSPKPALIHAKFLTALQGPGGKMSASDPTSAIFMSDTQKQIEKKINKYAFSGGRATKEEHEKYGGNPDVDVAYDYLTYFLEDDEELAQIRESYKAGTLSTGNLKKKCIAELQKFVGGFQERRNEATDDVLDKFMTPRKMEYAGNPHPIKVEEAVVQQNGETTEEKPDRNGKRERKLEKLEQKKREKELEKLALRNRDEKSGES</sequence>
<evidence type="ECO:0000256" key="7">
    <source>
        <dbReference type="ARBA" id="ARBA00022917"/>
    </source>
</evidence>
<feature type="region of interest" description="Disordered" evidence="11">
    <location>
        <begin position="1"/>
        <end position="34"/>
    </location>
</feature>
<keyword evidence="7 10" id="KW-0648">Protein biosynthesis</keyword>
<keyword evidence="8 10" id="KW-0030">Aminoacyl-tRNA synthetase</keyword>
<dbReference type="GO" id="GO:0005524">
    <property type="term" value="F:ATP binding"/>
    <property type="evidence" value="ECO:0007669"/>
    <property type="project" value="UniProtKB-KW"/>
</dbReference>
<evidence type="ECO:0000256" key="6">
    <source>
        <dbReference type="ARBA" id="ARBA00022840"/>
    </source>
</evidence>
<dbReference type="PANTHER" id="PTHR10055">
    <property type="entry name" value="TRYPTOPHANYL-TRNA SYNTHETASE"/>
    <property type="match status" value="1"/>
</dbReference>
<dbReference type="GO" id="GO:0005737">
    <property type="term" value="C:cytoplasm"/>
    <property type="evidence" value="ECO:0007669"/>
    <property type="project" value="TreeGrafter"/>
</dbReference>
<dbReference type="Pfam" id="PF00579">
    <property type="entry name" value="tRNA-synt_1b"/>
    <property type="match status" value="1"/>
</dbReference>
<dbReference type="InterPro" id="IPR002306">
    <property type="entry name" value="Trp-tRNA-ligase"/>
</dbReference>